<proteinExistence type="predicted"/>
<dbReference type="Proteomes" id="UP000723463">
    <property type="component" value="Unassembled WGS sequence"/>
</dbReference>
<evidence type="ECO:0000313" key="2">
    <source>
        <dbReference type="EMBL" id="KAF9540995.1"/>
    </source>
</evidence>
<gene>
    <name evidence="2" type="ORF">EC957_003574</name>
</gene>
<comment type="caution">
    <text evidence="2">The sequence shown here is derived from an EMBL/GenBank/DDBJ whole genome shotgun (WGS) entry which is preliminary data.</text>
</comment>
<dbReference type="AlphaFoldDB" id="A0A9P6F311"/>
<organism evidence="2 3">
    <name type="scientific">Mortierella hygrophila</name>
    <dbReference type="NCBI Taxonomy" id="979708"/>
    <lineage>
        <taxon>Eukaryota</taxon>
        <taxon>Fungi</taxon>
        <taxon>Fungi incertae sedis</taxon>
        <taxon>Mucoromycota</taxon>
        <taxon>Mortierellomycotina</taxon>
        <taxon>Mortierellomycetes</taxon>
        <taxon>Mortierellales</taxon>
        <taxon>Mortierellaceae</taxon>
        <taxon>Mortierella</taxon>
    </lineage>
</organism>
<reference evidence="2" key="1">
    <citation type="journal article" date="2020" name="Fungal Divers.">
        <title>Resolving the Mortierellaceae phylogeny through synthesis of multi-gene phylogenetics and phylogenomics.</title>
        <authorList>
            <person name="Vandepol N."/>
            <person name="Liber J."/>
            <person name="Desiro A."/>
            <person name="Na H."/>
            <person name="Kennedy M."/>
            <person name="Barry K."/>
            <person name="Grigoriev I.V."/>
            <person name="Miller A.N."/>
            <person name="O'Donnell K."/>
            <person name="Stajich J.E."/>
            <person name="Bonito G."/>
        </authorList>
    </citation>
    <scope>NUCLEOTIDE SEQUENCE</scope>
    <source>
        <strain evidence="2">NRRL 2591</strain>
    </source>
</reference>
<name>A0A9P6F311_9FUNG</name>
<accession>A0A9P6F311</accession>
<protein>
    <submittedName>
        <fullName evidence="2">Uncharacterized protein</fullName>
    </submittedName>
</protein>
<feature type="compositionally biased region" description="Low complexity" evidence="1">
    <location>
        <begin position="101"/>
        <end position="119"/>
    </location>
</feature>
<feature type="region of interest" description="Disordered" evidence="1">
    <location>
        <begin position="88"/>
        <end position="119"/>
    </location>
</feature>
<evidence type="ECO:0000313" key="3">
    <source>
        <dbReference type="Proteomes" id="UP000723463"/>
    </source>
</evidence>
<evidence type="ECO:0000256" key="1">
    <source>
        <dbReference type="SAM" id="MobiDB-lite"/>
    </source>
</evidence>
<sequence>MRKNQRHGNYYCKINKDGSLHRYTHLSTPSEIASTHFDLSHIPPSEHAQILHDFILVPEYLTPEEHDMMVKGATLKLKRALGKQVRYEDGHFDGKPAKVGSNPTSTTLTPLAPSSQASV</sequence>
<keyword evidence="3" id="KW-1185">Reference proteome</keyword>
<dbReference type="EMBL" id="JAAAXW010000181">
    <property type="protein sequence ID" value="KAF9540995.1"/>
    <property type="molecule type" value="Genomic_DNA"/>
</dbReference>